<dbReference type="InterPro" id="IPR001841">
    <property type="entry name" value="Znf_RING"/>
</dbReference>
<dbReference type="PROSITE" id="PS50188">
    <property type="entry name" value="B302_SPRY"/>
    <property type="match status" value="1"/>
</dbReference>
<organism evidence="10 11">
    <name type="scientific">Pygocentrus nattereri</name>
    <name type="common">Red-bellied piranha</name>
    <dbReference type="NCBI Taxonomy" id="42514"/>
    <lineage>
        <taxon>Eukaryota</taxon>
        <taxon>Metazoa</taxon>
        <taxon>Chordata</taxon>
        <taxon>Craniata</taxon>
        <taxon>Vertebrata</taxon>
        <taxon>Euteleostomi</taxon>
        <taxon>Actinopterygii</taxon>
        <taxon>Neopterygii</taxon>
        <taxon>Teleostei</taxon>
        <taxon>Ostariophysi</taxon>
        <taxon>Characiformes</taxon>
        <taxon>Characoidei</taxon>
        <taxon>Pygocentrus</taxon>
    </lineage>
</organism>
<dbReference type="PRINTS" id="PR01407">
    <property type="entry name" value="BUTYPHLNCDUF"/>
</dbReference>
<dbReference type="SMART" id="SM00449">
    <property type="entry name" value="SPRY"/>
    <property type="match status" value="1"/>
</dbReference>
<evidence type="ECO:0008006" key="12">
    <source>
        <dbReference type="Google" id="ProtNLM"/>
    </source>
</evidence>
<dbReference type="Gene3D" id="2.60.120.920">
    <property type="match status" value="1"/>
</dbReference>
<dbReference type="InterPro" id="IPR006574">
    <property type="entry name" value="PRY"/>
</dbReference>
<dbReference type="SMART" id="SM00589">
    <property type="entry name" value="PRY"/>
    <property type="match status" value="1"/>
</dbReference>
<keyword evidence="11" id="KW-1185">Reference proteome</keyword>
<dbReference type="InterPro" id="IPR003877">
    <property type="entry name" value="SPRY_dom"/>
</dbReference>
<reference evidence="10" key="3">
    <citation type="submission" date="2025-09" db="UniProtKB">
        <authorList>
            <consortium name="Ensembl"/>
        </authorList>
    </citation>
    <scope>IDENTIFICATION</scope>
</reference>
<dbReference type="PROSITE" id="PS50089">
    <property type="entry name" value="ZF_RING_2"/>
    <property type="match status" value="1"/>
</dbReference>
<keyword evidence="3 6" id="KW-0863">Zinc-finger</keyword>
<evidence type="ECO:0000313" key="11">
    <source>
        <dbReference type="Proteomes" id="UP001501920"/>
    </source>
</evidence>
<keyword evidence="5" id="KW-0391">Immunity</keyword>
<dbReference type="GO" id="GO:0045087">
    <property type="term" value="P:innate immune response"/>
    <property type="evidence" value="ECO:0007669"/>
    <property type="project" value="UniProtKB-KW"/>
</dbReference>
<keyword evidence="4" id="KW-0862">Zinc</keyword>
<evidence type="ECO:0000259" key="8">
    <source>
        <dbReference type="PROSITE" id="PS50089"/>
    </source>
</evidence>
<dbReference type="AlphaFoldDB" id="A0A3B4C1B8"/>
<dbReference type="GO" id="GO:0005737">
    <property type="term" value="C:cytoplasm"/>
    <property type="evidence" value="ECO:0007669"/>
    <property type="project" value="UniProtKB-ARBA"/>
</dbReference>
<name>A0A3B4C1B8_PYGNA</name>
<dbReference type="InterPro" id="IPR003879">
    <property type="entry name" value="Butyrophylin_SPRY"/>
</dbReference>
<dbReference type="InterPro" id="IPR013083">
    <property type="entry name" value="Znf_RING/FYVE/PHD"/>
</dbReference>
<dbReference type="Gene3D" id="4.10.830.40">
    <property type="match status" value="1"/>
</dbReference>
<evidence type="ECO:0000256" key="5">
    <source>
        <dbReference type="ARBA" id="ARBA00022859"/>
    </source>
</evidence>
<evidence type="ECO:0000256" key="2">
    <source>
        <dbReference type="ARBA" id="ARBA00022723"/>
    </source>
</evidence>
<evidence type="ECO:0000259" key="9">
    <source>
        <dbReference type="PROSITE" id="PS50188"/>
    </source>
</evidence>
<dbReference type="Pfam" id="PF13445">
    <property type="entry name" value="zf-RING_UBOX"/>
    <property type="match status" value="1"/>
</dbReference>
<evidence type="ECO:0000256" key="4">
    <source>
        <dbReference type="ARBA" id="ARBA00022833"/>
    </source>
</evidence>
<dbReference type="SUPFAM" id="SSF57850">
    <property type="entry name" value="RING/U-box"/>
    <property type="match status" value="1"/>
</dbReference>
<evidence type="ECO:0000256" key="1">
    <source>
        <dbReference type="ARBA" id="ARBA00022588"/>
    </source>
</evidence>
<dbReference type="PANTHER" id="PTHR25465">
    <property type="entry name" value="B-BOX DOMAIN CONTAINING"/>
    <property type="match status" value="1"/>
</dbReference>
<dbReference type="SMART" id="SM00184">
    <property type="entry name" value="RING"/>
    <property type="match status" value="1"/>
</dbReference>
<dbReference type="InterPro" id="IPR043136">
    <property type="entry name" value="B30.2/SPRY_sf"/>
</dbReference>
<dbReference type="InterPro" id="IPR017907">
    <property type="entry name" value="Znf_RING_CS"/>
</dbReference>
<dbReference type="Proteomes" id="UP001501920">
    <property type="component" value="Chromosome 9"/>
</dbReference>
<evidence type="ECO:0000256" key="6">
    <source>
        <dbReference type="PROSITE-ProRule" id="PRU00175"/>
    </source>
</evidence>
<protein>
    <recommendedName>
        <fullName evidence="12">Tripartite motif containing 25</fullName>
    </recommendedName>
</protein>
<dbReference type="PANTHER" id="PTHR25465:SF14">
    <property type="entry name" value="E3 UBIQUITIN-PROTEIN LIGASE TRIM65"/>
    <property type="match status" value="1"/>
</dbReference>
<feature type="domain" description="RING-type" evidence="8">
    <location>
        <begin position="18"/>
        <end position="61"/>
    </location>
</feature>
<dbReference type="InterPro" id="IPR027370">
    <property type="entry name" value="Znf-RING_euk"/>
</dbReference>
<dbReference type="Pfam" id="PF13765">
    <property type="entry name" value="PRY"/>
    <property type="match status" value="1"/>
</dbReference>
<dbReference type="PROSITE" id="PS00518">
    <property type="entry name" value="ZF_RING_1"/>
    <property type="match status" value="1"/>
</dbReference>
<dbReference type="GO" id="GO:0008270">
    <property type="term" value="F:zinc ion binding"/>
    <property type="evidence" value="ECO:0007669"/>
    <property type="project" value="UniProtKB-KW"/>
</dbReference>
<keyword evidence="2" id="KW-0479">Metal-binding</keyword>
<dbReference type="InterPro" id="IPR051051">
    <property type="entry name" value="E3_ubiq-ligase_TRIM/RNF"/>
</dbReference>
<feature type="region of interest" description="Disordered" evidence="7">
    <location>
        <begin position="133"/>
        <end position="156"/>
    </location>
</feature>
<proteinExistence type="predicted"/>
<evidence type="ECO:0000313" key="10">
    <source>
        <dbReference type="Ensembl" id="ENSPNAP00000004464.2"/>
    </source>
</evidence>
<dbReference type="Ensembl" id="ENSPNAT00000006968.2">
    <property type="protein sequence ID" value="ENSPNAP00000004464.2"/>
    <property type="gene ID" value="ENSPNAG00000010915.2"/>
</dbReference>
<dbReference type="Gene3D" id="3.30.40.10">
    <property type="entry name" value="Zinc/RING finger domain, C3HC4 (zinc finger)"/>
    <property type="match status" value="1"/>
</dbReference>
<evidence type="ECO:0000256" key="7">
    <source>
        <dbReference type="SAM" id="MobiDB-lite"/>
    </source>
</evidence>
<evidence type="ECO:0000256" key="3">
    <source>
        <dbReference type="ARBA" id="ARBA00022771"/>
    </source>
</evidence>
<dbReference type="InterPro" id="IPR013320">
    <property type="entry name" value="ConA-like_dom_sf"/>
</dbReference>
<sequence>IDAKMSQPSGILEQELSCAICLQLYNDPVSLPCGHSYCLACVQTSQKSDLPGGQPRCPECRQEYDGLESLLRNFKLCGIVEGYRKAMSAGGFKMGKSVVPCDQCLDGTEPAVKTCLHCETSLCQGHLKKHQERHRSKSHALVEPLPDQDQRKCPDHRQEEYQHQLSNAQRSLYINLEPQLRQAANVTIPSLPAPQPTNTKRLRASLSTDTFRSELTQELQNLHSLMNPLDLSFNPATLHNSLILSMDLLTVKYWSGAKPSHSNGDQNERFTTAVQVMCSQGFAQGVHVWTVQLGPHCMWSVGLCYASIPRKGDHSKLGHNTLSWRLQWKNKKLTACYDSISTNVGDGSAVPPKRLEVALDYDGGSLAFYSITAKGRKLHLHTFRAAFKETVYPAFGLHSTSGESWITLMNTAI</sequence>
<reference evidence="10" key="2">
    <citation type="submission" date="2025-08" db="UniProtKB">
        <authorList>
            <consortium name="Ensembl"/>
        </authorList>
    </citation>
    <scope>IDENTIFICATION</scope>
</reference>
<dbReference type="InterPro" id="IPR001870">
    <property type="entry name" value="B30.2/SPRY"/>
</dbReference>
<reference evidence="10 11" key="1">
    <citation type="submission" date="2020-10" db="EMBL/GenBank/DDBJ databases">
        <title>Pygocentrus nattereri (red-bellied piranha) genome, fPygNat1, primary haplotype.</title>
        <authorList>
            <person name="Myers G."/>
            <person name="Meyer A."/>
            <person name="Karagic N."/>
            <person name="Pippel M."/>
            <person name="Winkler S."/>
            <person name="Tracey A."/>
            <person name="Wood J."/>
            <person name="Formenti G."/>
            <person name="Howe K."/>
            <person name="Fedrigo O."/>
            <person name="Jarvis E.D."/>
        </authorList>
    </citation>
    <scope>NUCLEOTIDE SEQUENCE [LARGE SCALE GENOMIC DNA]</scope>
</reference>
<accession>A0A3B4C1B8</accession>
<keyword evidence="1" id="KW-0399">Innate immunity</keyword>
<dbReference type="SUPFAM" id="SSF49899">
    <property type="entry name" value="Concanavalin A-like lectins/glucanases"/>
    <property type="match status" value="1"/>
</dbReference>
<dbReference type="Pfam" id="PF00622">
    <property type="entry name" value="SPRY"/>
    <property type="match status" value="1"/>
</dbReference>
<dbReference type="GeneTree" id="ENSGT00980000198821"/>
<feature type="domain" description="B30.2/SPRY" evidence="9">
    <location>
        <begin position="211"/>
        <end position="413"/>
    </location>
</feature>